<evidence type="ECO:0000256" key="4">
    <source>
        <dbReference type="ARBA" id="ARBA00022679"/>
    </source>
</evidence>
<dbReference type="GO" id="GO:0019354">
    <property type="term" value="P:siroheme biosynthetic process"/>
    <property type="evidence" value="ECO:0007669"/>
    <property type="project" value="InterPro"/>
</dbReference>
<dbReference type="AlphaFoldDB" id="F5YLI5"/>
<dbReference type="InterPro" id="IPR000878">
    <property type="entry name" value="4pyrrol_Mease"/>
</dbReference>
<evidence type="ECO:0000259" key="9">
    <source>
        <dbReference type="Pfam" id="PF02602"/>
    </source>
</evidence>
<dbReference type="KEGG" id="tpi:TREPR_0261"/>
<feature type="domain" description="Tetrapyrrole methylase" evidence="8">
    <location>
        <begin position="4"/>
        <end position="213"/>
    </location>
</feature>
<evidence type="ECO:0000256" key="5">
    <source>
        <dbReference type="ARBA" id="ARBA00022691"/>
    </source>
</evidence>
<dbReference type="SUPFAM" id="SSF53790">
    <property type="entry name" value="Tetrapyrrole methylase"/>
    <property type="match status" value="1"/>
</dbReference>
<reference evidence="11" key="1">
    <citation type="submission" date="2009-12" db="EMBL/GenBank/DDBJ databases">
        <title>Complete sequence of Treponema primitia strain ZAS-2.</title>
        <authorList>
            <person name="Tetu S.G."/>
            <person name="Matson E."/>
            <person name="Ren Q."/>
            <person name="Seshadri R."/>
            <person name="Elbourne L."/>
            <person name="Hassan K.A."/>
            <person name="Durkin A."/>
            <person name="Radune D."/>
            <person name="Mohamoud Y."/>
            <person name="Shay R."/>
            <person name="Jin S."/>
            <person name="Zhang X."/>
            <person name="Lucey K."/>
            <person name="Ballor N.R."/>
            <person name="Ottesen E."/>
            <person name="Rosenthal R."/>
            <person name="Allen A."/>
            <person name="Leadbetter J.R."/>
            <person name="Paulsen I.T."/>
        </authorList>
    </citation>
    <scope>NUCLEOTIDE SEQUENCE [LARGE SCALE GENOMIC DNA]</scope>
    <source>
        <strain evidence="11">ATCC BAA-887 / DSM 12427 / ZAS-2</strain>
    </source>
</reference>
<keyword evidence="6" id="KW-0627">Porphyrin biosynthesis</keyword>
<evidence type="ECO:0000259" key="8">
    <source>
        <dbReference type="Pfam" id="PF00590"/>
    </source>
</evidence>
<dbReference type="eggNOG" id="COG1587">
    <property type="taxonomic scope" value="Bacteria"/>
</dbReference>
<dbReference type="PANTHER" id="PTHR45790">
    <property type="entry name" value="SIROHEME SYNTHASE-RELATED"/>
    <property type="match status" value="1"/>
</dbReference>
<dbReference type="InterPro" id="IPR006366">
    <property type="entry name" value="CobA/CysG_C"/>
</dbReference>
<feature type="domain" description="Tetrapyrrole biosynthesis uroporphyrinogen III synthase" evidence="9">
    <location>
        <begin position="290"/>
        <end position="513"/>
    </location>
</feature>
<dbReference type="SUPFAM" id="SSF69618">
    <property type="entry name" value="HemD-like"/>
    <property type="match status" value="1"/>
</dbReference>
<dbReference type="GO" id="GO:0032259">
    <property type="term" value="P:methylation"/>
    <property type="evidence" value="ECO:0007669"/>
    <property type="project" value="UniProtKB-KW"/>
</dbReference>
<name>F5YLI5_TREPZ</name>
<sequence>MKGKVWLVGAGPGDPGLLTLKGKETLQQATVVVYDRLVSEAILWTIPPEARLINVGKSSGNHPVPQEEINRILLEEALRGEQVVRLKGGDPYLFGRGGEEVQILTAKKIPVEVISGISSALAVPANACIPLTHRDLSSSVHIITWQRKEGTPTDEALTGLSQAGGSLVILMGSAALKDISVRLIKAGFNPDLPAAIISQGSSPQQRTWITALNRMGETADFEGLVSPALIVIGHVCSLGKPTAPSQIQPVEAQAQEARLQEKNSPDCGNRTLEGIRIVVTRPEPGNADLCRRIRELGGEALPIPCIKTIPLENDAGPLFSERFTGWIVFTSSTGVDMFFDQYLCGGGDLRSFSACRFAAIGPATAEALKWRGFIADHVPQVYNGRSLGEELVKKINPKEQILLIRPRQGAPDLGEILSNSGASFRELTVYDTVPAVIGDYARQVIGEGRFDYLFFTSPSAVSTFRETFGKNRGDFLQKPVKAVCIGEGTAKKAQEYGMETYVPAEASTNAMVQLLCDLIHNKKGNN</sequence>
<evidence type="ECO:0000256" key="6">
    <source>
        <dbReference type="ARBA" id="ARBA00023244"/>
    </source>
</evidence>
<dbReference type="InterPro" id="IPR014776">
    <property type="entry name" value="4pyrrole_Mease_sub2"/>
</dbReference>
<dbReference type="InterPro" id="IPR035996">
    <property type="entry name" value="4pyrrol_Methylase_sf"/>
</dbReference>
<dbReference type="FunFam" id="3.40.1010.10:FF:000001">
    <property type="entry name" value="Siroheme synthase"/>
    <property type="match status" value="1"/>
</dbReference>
<dbReference type="eggNOG" id="COG0007">
    <property type="taxonomic scope" value="Bacteria"/>
</dbReference>
<evidence type="ECO:0000256" key="1">
    <source>
        <dbReference type="ARBA" id="ARBA00005879"/>
    </source>
</evidence>
<dbReference type="HOGENOM" id="CLU_011276_6_0_12"/>
<comment type="pathway">
    <text evidence="7">Porphyrin-containing compound metabolism; siroheme biosynthesis; precorrin-2 from uroporphyrinogen III: step 1/1.</text>
</comment>
<dbReference type="NCBIfam" id="NF004790">
    <property type="entry name" value="PRK06136.1"/>
    <property type="match status" value="1"/>
</dbReference>
<dbReference type="CDD" id="cd11642">
    <property type="entry name" value="SUMT"/>
    <property type="match status" value="1"/>
</dbReference>
<dbReference type="Pfam" id="PF02602">
    <property type="entry name" value="HEM4"/>
    <property type="match status" value="1"/>
</dbReference>
<dbReference type="RefSeq" id="WP_015706221.1">
    <property type="nucleotide sequence ID" value="NC_015578.1"/>
</dbReference>
<dbReference type="STRING" id="545694.TREPR_0261"/>
<gene>
    <name evidence="10" type="ordered locus">TREPR_0261</name>
</gene>
<comment type="similarity">
    <text evidence="1">Belongs to the precorrin methyltransferase family.</text>
</comment>
<dbReference type="GO" id="GO:0004852">
    <property type="term" value="F:uroporphyrinogen-III synthase activity"/>
    <property type="evidence" value="ECO:0007669"/>
    <property type="project" value="InterPro"/>
</dbReference>
<evidence type="ECO:0000256" key="7">
    <source>
        <dbReference type="ARBA" id="ARBA00025705"/>
    </source>
</evidence>
<dbReference type="Pfam" id="PF00590">
    <property type="entry name" value="TP_methylase"/>
    <property type="match status" value="1"/>
</dbReference>
<dbReference type="InterPro" id="IPR050161">
    <property type="entry name" value="Siro_Cobalamin_biosynth"/>
</dbReference>
<dbReference type="GO" id="GO:0004851">
    <property type="term" value="F:uroporphyrin-III C-methyltransferase activity"/>
    <property type="evidence" value="ECO:0007669"/>
    <property type="project" value="UniProtKB-EC"/>
</dbReference>
<evidence type="ECO:0000313" key="11">
    <source>
        <dbReference type="Proteomes" id="UP000009223"/>
    </source>
</evidence>
<dbReference type="Gene3D" id="3.40.50.10090">
    <property type="match status" value="2"/>
</dbReference>
<evidence type="ECO:0000313" key="10">
    <source>
        <dbReference type="EMBL" id="AEF85381.1"/>
    </source>
</evidence>
<dbReference type="InterPro" id="IPR003754">
    <property type="entry name" value="4pyrrol_synth_uPrphyn_synth"/>
</dbReference>
<keyword evidence="4 10" id="KW-0808">Transferase</keyword>
<keyword evidence="3 10" id="KW-0489">Methyltransferase</keyword>
<reference evidence="10 11" key="2">
    <citation type="journal article" date="2011" name="ISME J.">
        <title>RNA-seq reveals cooperative metabolic interactions between two termite-gut spirochete species in co-culture.</title>
        <authorList>
            <person name="Rosenthal A.Z."/>
            <person name="Matson E.G."/>
            <person name="Eldar A."/>
            <person name="Leadbetter J.R."/>
        </authorList>
    </citation>
    <scope>NUCLEOTIDE SEQUENCE [LARGE SCALE GENOMIC DNA]</scope>
    <source>
        <strain evidence="11">ATCC BAA-887 / DSM 12427 / ZAS-2</strain>
    </source>
</reference>
<dbReference type="NCBIfam" id="TIGR01469">
    <property type="entry name" value="cobA_cysG_Cterm"/>
    <property type="match status" value="1"/>
</dbReference>
<dbReference type="Gene3D" id="3.40.1010.10">
    <property type="entry name" value="Cobalt-precorrin-4 Transmethylase, Domain 1"/>
    <property type="match status" value="1"/>
</dbReference>
<proteinExistence type="inferred from homology"/>
<accession>F5YLI5</accession>
<dbReference type="InterPro" id="IPR036108">
    <property type="entry name" value="4pyrrol_syn_uPrphyn_synt_sf"/>
</dbReference>
<dbReference type="Gene3D" id="3.30.950.10">
    <property type="entry name" value="Methyltransferase, Cobalt-precorrin-4 Transmethylase, Domain 2"/>
    <property type="match status" value="1"/>
</dbReference>
<dbReference type="PANTHER" id="PTHR45790:SF3">
    <property type="entry name" value="S-ADENOSYL-L-METHIONINE-DEPENDENT UROPORPHYRINOGEN III METHYLTRANSFERASE, CHLOROPLASTIC"/>
    <property type="match status" value="1"/>
</dbReference>
<dbReference type="PROSITE" id="PS00839">
    <property type="entry name" value="SUMT_1"/>
    <property type="match status" value="1"/>
</dbReference>
<keyword evidence="11" id="KW-1185">Reference proteome</keyword>
<dbReference type="InterPro" id="IPR003043">
    <property type="entry name" value="Uropor_MeTrfase_CS"/>
</dbReference>
<dbReference type="OrthoDB" id="9815856at2"/>
<protein>
    <recommendedName>
        <fullName evidence="2">uroporphyrinogen-III C-methyltransferase</fullName>
        <ecNumber evidence="2">2.1.1.107</ecNumber>
    </recommendedName>
</protein>
<evidence type="ECO:0000256" key="3">
    <source>
        <dbReference type="ARBA" id="ARBA00022603"/>
    </source>
</evidence>
<dbReference type="EC" id="2.1.1.107" evidence="2"/>
<dbReference type="CDD" id="cd06578">
    <property type="entry name" value="HemD"/>
    <property type="match status" value="1"/>
</dbReference>
<evidence type="ECO:0000256" key="2">
    <source>
        <dbReference type="ARBA" id="ARBA00012162"/>
    </source>
</evidence>
<dbReference type="EMBL" id="CP001843">
    <property type="protein sequence ID" value="AEF85381.1"/>
    <property type="molecule type" value="Genomic_DNA"/>
</dbReference>
<dbReference type="InterPro" id="IPR014777">
    <property type="entry name" value="4pyrrole_Mease_sub1"/>
</dbReference>
<organism evidence="10 11">
    <name type="scientific">Treponema primitia (strain ATCC BAA-887 / DSM 12427 / ZAS-2)</name>
    <dbReference type="NCBI Taxonomy" id="545694"/>
    <lineage>
        <taxon>Bacteria</taxon>
        <taxon>Pseudomonadati</taxon>
        <taxon>Spirochaetota</taxon>
        <taxon>Spirochaetia</taxon>
        <taxon>Spirochaetales</taxon>
        <taxon>Treponemataceae</taxon>
        <taxon>Treponema</taxon>
    </lineage>
</organism>
<keyword evidence="5" id="KW-0949">S-adenosyl-L-methionine</keyword>
<dbReference type="Proteomes" id="UP000009223">
    <property type="component" value="Chromosome"/>
</dbReference>